<evidence type="ECO:0000256" key="7">
    <source>
        <dbReference type="ARBA" id="ARBA00022824"/>
    </source>
</evidence>
<evidence type="ECO:0000256" key="2">
    <source>
        <dbReference type="ARBA" id="ARBA00004922"/>
    </source>
</evidence>
<dbReference type="InterPro" id="IPR015338">
    <property type="entry name" value="GT64_dom"/>
</dbReference>
<comment type="similarity">
    <text evidence="3">Belongs to the glycosyltransferase 47 family.</text>
</comment>
<dbReference type="EC" id="2.4.1.225" evidence="15"/>
<dbReference type="GO" id="GO:0050508">
    <property type="term" value="F:glucuronosyl-N-acetylglucosaminyl-proteoglycan 4-alpha-N-acetylglucosaminyltransferase activity"/>
    <property type="evidence" value="ECO:0007669"/>
    <property type="project" value="UniProtKB-EC"/>
</dbReference>
<evidence type="ECO:0000256" key="4">
    <source>
        <dbReference type="ARBA" id="ARBA00022676"/>
    </source>
</evidence>
<dbReference type="Proteomes" id="UP000507470">
    <property type="component" value="Unassembled WGS sequence"/>
</dbReference>
<keyword evidence="6" id="KW-0812">Transmembrane</keyword>
<keyword evidence="7" id="KW-0256">Endoplasmic reticulum</keyword>
<accession>A0A6J8D8G2</accession>
<dbReference type="OrthoDB" id="5954868at2759"/>
<dbReference type="InterPro" id="IPR040911">
    <property type="entry name" value="Exostosin_GT47"/>
</dbReference>
<evidence type="ECO:0000259" key="13">
    <source>
        <dbReference type="Pfam" id="PF03016"/>
    </source>
</evidence>
<comment type="subcellular location">
    <subcellularLocation>
        <location evidence="1">Endoplasmic reticulum membrane</location>
        <topology evidence="1">Single-pass type II membrane protein</topology>
    </subcellularLocation>
</comment>
<evidence type="ECO:0000256" key="8">
    <source>
        <dbReference type="ARBA" id="ARBA00022968"/>
    </source>
</evidence>
<feature type="domain" description="Glycosyl transferase 64" evidence="14">
    <location>
        <begin position="337"/>
        <end position="576"/>
    </location>
</feature>
<keyword evidence="8" id="KW-0735">Signal-anchor</keyword>
<dbReference type="InterPro" id="IPR004263">
    <property type="entry name" value="Exostosin"/>
</dbReference>
<keyword evidence="11" id="KW-1015">Disulfide bond</keyword>
<name>A0A6J8D8G2_MYTCO</name>
<keyword evidence="4 15" id="KW-0328">Glycosyltransferase</keyword>
<dbReference type="PANTHER" id="PTHR48261:SF3">
    <property type="entry name" value="EXOSTOSIN GLYCOSYLTRANSFERASE 1"/>
    <property type="match status" value="1"/>
</dbReference>
<protein>
    <submittedName>
        <fullName evidence="15">EXT1</fullName>
        <ecNumber evidence="15">2.4.1.224</ecNumber>
        <ecNumber evidence="15">2.4.1.225</ecNumber>
    </submittedName>
</protein>
<sequence length="593" mass="68753">METCFDFNKCKLGFKVFIYPIQERVSETYSKILRTIQNSIYYTSDPEQACVFILSIDTLDRDTLSKDYAKDIQSKLDQLSLWNNGKNHIVLNLYSGTWPNYIESLDFDIGEAMIAKASLSVFKFRPGFDISFPLFAKELPEIGGERAYVYNSINNIPPFREYLLGFKGKRYLTGIGSETRNSLYHIHNKEDIILLTTCRHGKNWQKKARELNDTRCKVDNEEYDKYDYKKLLYNATFCLVPRGRRLGSFREALQAGCIPVLLSNGWELPFSEVIDWSKAAVWGDERLLFQVPSIVRSLSVPEILALKQQTQFLWETYFSSIEKIVNTVLQIVKDRVNKHLARSLAVWNNFPGALSVLQEYSTSKSHPTPCTKWPGNLGVPVLVKTRNIKSISDRFQAFPDVQTDAVFSLDEDALITTDEIDFAFGVWREFPDRIVGYPAREHFYDTTKNRWSYTSTYSNEYSMILTGAAVYHRYYNYLYTNSLSTVYTQIVDQSQNCEDILMNFLVSHVTKQPPIKVTHRKIYKESMLGSSGRTRTSFSLDQQHFSQRQACLAHFVQLFGYMPLIRSKVRMDPVLFKDPVSNLRKKFRQIEVI</sequence>
<keyword evidence="12" id="KW-0325">Glycoprotein</keyword>
<evidence type="ECO:0000256" key="5">
    <source>
        <dbReference type="ARBA" id="ARBA00022679"/>
    </source>
</evidence>
<feature type="domain" description="Exostosin GT47" evidence="13">
    <location>
        <begin position="13"/>
        <end position="298"/>
    </location>
</feature>
<evidence type="ECO:0000256" key="12">
    <source>
        <dbReference type="ARBA" id="ARBA00023180"/>
    </source>
</evidence>
<keyword evidence="10" id="KW-0472">Membrane</keyword>
<evidence type="ECO:0000256" key="9">
    <source>
        <dbReference type="ARBA" id="ARBA00022989"/>
    </source>
</evidence>
<dbReference type="EC" id="2.4.1.224" evidence="15"/>
<dbReference type="AlphaFoldDB" id="A0A6J8D8G2"/>
<proteinExistence type="inferred from homology"/>
<keyword evidence="5 15" id="KW-0808">Transferase</keyword>
<evidence type="ECO:0000259" key="14">
    <source>
        <dbReference type="Pfam" id="PF09258"/>
    </source>
</evidence>
<keyword evidence="16" id="KW-1185">Reference proteome</keyword>
<evidence type="ECO:0000256" key="1">
    <source>
        <dbReference type="ARBA" id="ARBA00004648"/>
    </source>
</evidence>
<dbReference type="SUPFAM" id="SSF53448">
    <property type="entry name" value="Nucleotide-diphospho-sugar transferases"/>
    <property type="match status" value="1"/>
</dbReference>
<dbReference type="GO" id="GO:0015012">
    <property type="term" value="P:heparan sulfate proteoglycan biosynthetic process"/>
    <property type="evidence" value="ECO:0007669"/>
    <property type="project" value="UniProtKB-ARBA"/>
</dbReference>
<evidence type="ECO:0000256" key="10">
    <source>
        <dbReference type="ARBA" id="ARBA00023136"/>
    </source>
</evidence>
<dbReference type="Pfam" id="PF03016">
    <property type="entry name" value="Exostosin_GT47"/>
    <property type="match status" value="1"/>
</dbReference>
<organism evidence="15 16">
    <name type="scientific">Mytilus coruscus</name>
    <name type="common">Sea mussel</name>
    <dbReference type="NCBI Taxonomy" id="42192"/>
    <lineage>
        <taxon>Eukaryota</taxon>
        <taxon>Metazoa</taxon>
        <taxon>Spiralia</taxon>
        <taxon>Lophotrochozoa</taxon>
        <taxon>Mollusca</taxon>
        <taxon>Bivalvia</taxon>
        <taxon>Autobranchia</taxon>
        <taxon>Pteriomorphia</taxon>
        <taxon>Mytilida</taxon>
        <taxon>Mytiloidea</taxon>
        <taxon>Mytilidae</taxon>
        <taxon>Mytilinae</taxon>
        <taxon>Mytilus</taxon>
    </lineage>
</organism>
<dbReference type="InterPro" id="IPR029044">
    <property type="entry name" value="Nucleotide-diphossugar_trans"/>
</dbReference>
<dbReference type="GO" id="GO:0005789">
    <property type="term" value="C:endoplasmic reticulum membrane"/>
    <property type="evidence" value="ECO:0007669"/>
    <property type="project" value="UniProtKB-SubCell"/>
</dbReference>
<dbReference type="Pfam" id="PF09258">
    <property type="entry name" value="Glyco_transf_64"/>
    <property type="match status" value="1"/>
</dbReference>
<dbReference type="PANTHER" id="PTHR48261">
    <property type="entry name" value="ACETYLGLUCOSAMINYLTRANSFERASE"/>
    <property type="match status" value="1"/>
</dbReference>
<comment type="pathway">
    <text evidence="2">Protein modification; protein glycosylation.</text>
</comment>
<dbReference type="EMBL" id="CACVKT020007049">
    <property type="protein sequence ID" value="CAC5404993.1"/>
    <property type="molecule type" value="Genomic_DNA"/>
</dbReference>
<reference evidence="15 16" key="1">
    <citation type="submission" date="2020-06" db="EMBL/GenBank/DDBJ databases">
        <authorList>
            <person name="Li R."/>
            <person name="Bekaert M."/>
        </authorList>
    </citation>
    <scope>NUCLEOTIDE SEQUENCE [LARGE SCALE GENOMIC DNA]</scope>
    <source>
        <strain evidence="16">wild</strain>
    </source>
</reference>
<evidence type="ECO:0000256" key="11">
    <source>
        <dbReference type="ARBA" id="ARBA00023157"/>
    </source>
</evidence>
<evidence type="ECO:0000313" key="16">
    <source>
        <dbReference type="Proteomes" id="UP000507470"/>
    </source>
</evidence>
<dbReference type="Gene3D" id="3.90.550.10">
    <property type="entry name" value="Spore Coat Polysaccharide Biosynthesis Protein SpsA, Chain A"/>
    <property type="match status" value="1"/>
</dbReference>
<evidence type="ECO:0000313" key="15">
    <source>
        <dbReference type="EMBL" id="CAC5404993.1"/>
    </source>
</evidence>
<gene>
    <name evidence="15" type="ORF">MCOR_38722</name>
</gene>
<dbReference type="UniPathway" id="UPA00378"/>
<keyword evidence="9" id="KW-1133">Transmembrane helix</keyword>
<evidence type="ECO:0000256" key="6">
    <source>
        <dbReference type="ARBA" id="ARBA00022692"/>
    </source>
</evidence>
<dbReference type="GO" id="GO:0050509">
    <property type="term" value="F:N-acetylglucosaminyl-proteoglycan 4-beta-glucuronosyltransferase activity"/>
    <property type="evidence" value="ECO:0007669"/>
    <property type="project" value="UniProtKB-EC"/>
</dbReference>
<evidence type="ECO:0000256" key="3">
    <source>
        <dbReference type="ARBA" id="ARBA00010271"/>
    </source>
</evidence>